<keyword evidence="1" id="KW-0175">Coiled coil</keyword>
<proteinExistence type="predicted"/>
<sequence>MPRNRPSFRLILMHIEIASAELLRFSLEDFSESQEIWRKEIRENFQKMKAEGSNLLQLEEELIKRRKEELRHAQDVREHYESKLNNLYIELTACMLQLEKREQELIKEQQLTLYNKHRKSIVRPIIKAQEKLDRLGKKRTHRSGSEVTTPDSMKNTEGSMTTSSELVLPSPMKLGTRKSLHRRNNSRGSMKDITSAQISIYIWLHPTDHAPYPGTFKFLGPATAIGEYRSEDEADGQEKRLAHMENNMKKRQECCSRNSSTSATRHLPISKHSPVSKHLPASKQNSSSYQDNNINDVCFGCDGGCSDATCSRNAHPRFDEERSYENIRGYNTLGNLETNCFQSGIEKRNESPEKTNAPKKFRNTKHSEDSCSEEVGDVSEDDESSSHPPCRQSLSTLSSEGVLSEEDMTSNRSGHQDGSGDNGLLSTGSAENLQAELTKFTNIPDGLSDRQKTVRKMKNKVNSHDRIFEKCDTETSSSSDECSDMTVLSTMHKTRSLETSAHW</sequence>
<feature type="chain" id="PRO_5040919097" evidence="3">
    <location>
        <begin position="21"/>
        <end position="503"/>
    </location>
</feature>
<feature type="compositionally biased region" description="Polar residues" evidence="2">
    <location>
        <begin position="255"/>
        <end position="264"/>
    </location>
</feature>
<dbReference type="OrthoDB" id="6158705at2759"/>
<dbReference type="AlphaFoldDB" id="A0A9W2YQZ6"/>
<dbReference type="RefSeq" id="XP_055865197.1">
    <property type="nucleotide sequence ID" value="XM_056009222.1"/>
</dbReference>
<gene>
    <name evidence="5" type="primary">LOC129922574</name>
</gene>
<protein>
    <submittedName>
        <fullName evidence="5">Mitogen-activated protein kinase kinase kinase 13-like</fullName>
    </submittedName>
</protein>
<evidence type="ECO:0000313" key="5">
    <source>
        <dbReference type="RefSeq" id="XP_055865197.1"/>
    </source>
</evidence>
<feature type="compositionally biased region" description="Polar residues" evidence="2">
    <location>
        <begin position="392"/>
        <end position="401"/>
    </location>
</feature>
<reference evidence="5" key="1">
    <citation type="submission" date="2025-08" db="UniProtKB">
        <authorList>
            <consortium name="RefSeq"/>
        </authorList>
    </citation>
    <scope>IDENTIFICATION</scope>
</reference>
<name>A0A9W2YQZ6_BIOGL</name>
<keyword evidence="4" id="KW-1185">Reference proteome</keyword>
<evidence type="ECO:0000256" key="2">
    <source>
        <dbReference type="SAM" id="MobiDB-lite"/>
    </source>
</evidence>
<feature type="region of interest" description="Disordered" evidence="2">
    <location>
        <begin position="133"/>
        <end position="165"/>
    </location>
</feature>
<keyword evidence="3" id="KW-0732">Signal</keyword>
<organism evidence="4 5">
    <name type="scientific">Biomphalaria glabrata</name>
    <name type="common">Bloodfluke planorb</name>
    <name type="synonym">Freshwater snail</name>
    <dbReference type="NCBI Taxonomy" id="6526"/>
    <lineage>
        <taxon>Eukaryota</taxon>
        <taxon>Metazoa</taxon>
        <taxon>Spiralia</taxon>
        <taxon>Lophotrochozoa</taxon>
        <taxon>Mollusca</taxon>
        <taxon>Gastropoda</taxon>
        <taxon>Heterobranchia</taxon>
        <taxon>Euthyneura</taxon>
        <taxon>Panpulmonata</taxon>
        <taxon>Hygrophila</taxon>
        <taxon>Lymnaeoidea</taxon>
        <taxon>Planorbidae</taxon>
        <taxon>Biomphalaria</taxon>
    </lineage>
</organism>
<accession>A0A9W2YQZ6</accession>
<dbReference type="Proteomes" id="UP001165740">
    <property type="component" value="Chromosome 13"/>
</dbReference>
<feature type="region of interest" description="Disordered" evidence="2">
    <location>
        <begin position="345"/>
        <end position="427"/>
    </location>
</feature>
<evidence type="ECO:0000256" key="1">
    <source>
        <dbReference type="SAM" id="Coils"/>
    </source>
</evidence>
<feature type="signal peptide" evidence="3">
    <location>
        <begin position="1"/>
        <end position="20"/>
    </location>
</feature>
<evidence type="ECO:0000256" key="3">
    <source>
        <dbReference type="SAM" id="SignalP"/>
    </source>
</evidence>
<feature type="region of interest" description="Disordered" evidence="2">
    <location>
        <begin position="250"/>
        <end position="288"/>
    </location>
</feature>
<feature type="compositionally biased region" description="Polar residues" evidence="2">
    <location>
        <begin position="145"/>
        <end position="165"/>
    </location>
</feature>
<feature type="coiled-coil region" evidence="1">
    <location>
        <begin position="56"/>
        <end position="90"/>
    </location>
</feature>
<evidence type="ECO:0000313" key="4">
    <source>
        <dbReference type="Proteomes" id="UP001165740"/>
    </source>
</evidence>
<dbReference type="GeneID" id="129922574"/>
<feature type="compositionally biased region" description="Acidic residues" evidence="2">
    <location>
        <begin position="370"/>
        <end position="383"/>
    </location>
</feature>